<accession>A0A420BL51</accession>
<organism evidence="1 2">
    <name type="scientific">Sphingobacterium detergens</name>
    <dbReference type="NCBI Taxonomy" id="1145106"/>
    <lineage>
        <taxon>Bacteria</taxon>
        <taxon>Pseudomonadati</taxon>
        <taxon>Bacteroidota</taxon>
        <taxon>Sphingobacteriia</taxon>
        <taxon>Sphingobacteriales</taxon>
        <taxon>Sphingobacteriaceae</taxon>
        <taxon>Sphingobacterium</taxon>
    </lineage>
</organism>
<evidence type="ECO:0000313" key="2">
    <source>
        <dbReference type="Proteomes" id="UP000286246"/>
    </source>
</evidence>
<proteinExistence type="predicted"/>
<dbReference type="Proteomes" id="UP000286246">
    <property type="component" value="Unassembled WGS sequence"/>
</dbReference>
<name>A0A420BL51_SPHD1</name>
<gene>
    <name evidence="1" type="ORF">DFQ12_2392</name>
</gene>
<sequence length="54" mass="6320">MPAIAQYILQKHEDNYGTFTLPLITLFAWEGRESKSLSMITWTNLYINKSRTNL</sequence>
<dbReference type="EMBL" id="RAPY01000001">
    <property type="protein sequence ID" value="RKE57504.1"/>
    <property type="molecule type" value="Genomic_DNA"/>
</dbReference>
<dbReference type="AlphaFoldDB" id="A0A420BL51"/>
<evidence type="ECO:0000313" key="1">
    <source>
        <dbReference type="EMBL" id="RKE57504.1"/>
    </source>
</evidence>
<protein>
    <submittedName>
        <fullName evidence="1">Uncharacterized protein</fullName>
    </submittedName>
</protein>
<keyword evidence="2" id="KW-1185">Reference proteome</keyword>
<reference evidence="1 2" key="1">
    <citation type="submission" date="2018-09" db="EMBL/GenBank/DDBJ databases">
        <title>Genomic Encyclopedia of Type Strains, Phase III (KMG-III): the genomes of soil and plant-associated and newly described type strains.</title>
        <authorList>
            <person name="Whitman W."/>
        </authorList>
    </citation>
    <scope>NUCLEOTIDE SEQUENCE [LARGE SCALE GENOMIC DNA]</scope>
    <source>
        <strain evidence="1 2">CECT 7938</strain>
    </source>
</reference>
<comment type="caution">
    <text evidence="1">The sequence shown here is derived from an EMBL/GenBank/DDBJ whole genome shotgun (WGS) entry which is preliminary data.</text>
</comment>